<reference evidence="1" key="1">
    <citation type="journal article" date="2021" name="J Fungi (Basel)">
        <title>Virulence traits and population genomics of the black yeast Aureobasidium melanogenum.</title>
        <authorList>
            <person name="Cernosa A."/>
            <person name="Sun X."/>
            <person name="Gostincar C."/>
            <person name="Fang C."/>
            <person name="Gunde-Cimerman N."/>
            <person name="Song Z."/>
        </authorList>
    </citation>
    <scope>NUCLEOTIDE SEQUENCE</scope>
    <source>
        <strain evidence="1">EXF-9298</strain>
    </source>
</reference>
<organism evidence="1 2">
    <name type="scientific">Aureobasidium melanogenum</name>
    <name type="common">Aureobasidium pullulans var. melanogenum</name>
    <dbReference type="NCBI Taxonomy" id="46634"/>
    <lineage>
        <taxon>Eukaryota</taxon>
        <taxon>Fungi</taxon>
        <taxon>Dikarya</taxon>
        <taxon>Ascomycota</taxon>
        <taxon>Pezizomycotina</taxon>
        <taxon>Dothideomycetes</taxon>
        <taxon>Dothideomycetidae</taxon>
        <taxon>Dothideales</taxon>
        <taxon>Saccotheciaceae</taxon>
        <taxon>Aureobasidium</taxon>
    </lineage>
</organism>
<dbReference type="AlphaFoldDB" id="A0A9P8G5N7"/>
<accession>A0A9P8G5N7</accession>
<evidence type="ECO:0000313" key="2">
    <source>
        <dbReference type="Proteomes" id="UP000729357"/>
    </source>
</evidence>
<protein>
    <submittedName>
        <fullName evidence="1">Uncharacterized protein</fullName>
    </submittedName>
</protein>
<reference evidence="1" key="2">
    <citation type="submission" date="2021-08" db="EMBL/GenBank/DDBJ databases">
        <authorList>
            <person name="Gostincar C."/>
            <person name="Sun X."/>
            <person name="Song Z."/>
            <person name="Gunde-Cimerman N."/>
        </authorList>
    </citation>
    <scope>NUCLEOTIDE SEQUENCE</scope>
    <source>
        <strain evidence="1">EXF-9298</strain>
    </source>
</reference>
<gene>
    <name evidence="1" type="ORF">KCU98_g275</name>
</gene>
<evidence type="ECO:0000313" key="1">
    <source>
        <dbReference type="EMBL" id="KAG9991850.1"/>
    </source>
</evidence>
<feature type="non-terminal residue" evidence="1">
    <location>
        <position position="153"/>
    </location>
</feature>
<feature type="non-terminal residue" evidence="1">
    <location>
        <position position="1"/>
    </location>
</feature>
<keyword evidence="2" id="KW-1185">Reference proteome</keyword>
<comment type="caution">
    <text evidence="1">The sequence shown here is derived from an EMBL/GenBank/DDBJ whole genome shotgun (WGS) entry which is preliminary data.</text>
</comment>
<proteinExistence type="predicted"/>
<dbReference type="EMBL" id="JAHFXS010000001">
    <property type="protein sequence ID" value="KAG9991850.1"/>
    <property type="molecule type" value="Genomic_DNA"/>
</dbReference>
<dbReference type="Proteomes" id="UP000729357">
    <property type="component" value="Unassembled WGS sequence"/>
</dbReference>
<sequence>LKNTPKVVLASSIYRQHGKRHEVDIQATNQEIERTILSWVNIVRAKRTIQDTVRAPRVYQRVPKEITPTERVRKIMDTRGFICWTCIIYRCEMFKEVVRPSDRSVLLLGDDVVGQDCSGFYFSSDLGFSLFDYWRTVEDDRQSTSRTNDSDSS</sequence>
<name>A0A9P8G5N7_AURME</name>